<feature type="compositionally biased region" description="Low complexity" evidence="1">
    <location>
        <begin position="104"/>
        <end position="120"/>
    </location>
</feature>
<evidence type="ECO:0000313" key="3">
    <source>
        <dbReference type="Proteomes" id="UP000034883"/>
    </source>
</evidence>
<evidence type="ECO:0000256" key="1">
    <source>
        <dbReference type="SAM" id="MobiDB-lite"/>
    </source>
</evidence>
<evidence type="ECO:0000313" key="2">
    <source>
        <dbReference type="EMBL" id="AKF05001.1"/>
    </source>
</evidence>
<protein>
    <submittedName>
        <fullName evidence="2">Uncharacterized protein</fullName>
    </submittedName>
</protein>
<sequence length="128" mass="12049">MRASESACPFCGVSLADAIASAAPPRAPTTRLGRAATFAFGAAVATTLNVAGCAESDERAPDGGAQVDSGGAVPAYGAPAIDSGTAQEEDAGASVALYGGPTPIDAGSAIDAGGGAVPAYGAPPEPAS</sequence>
<dbReference type="AlphaFoldDB" id="A0A0F6YGR6"/>
<gene>
    <name evidence="2" type="ORF">DB32_002150</name>
</gene>
<feature type="region of interest" description="Disordered" evidence="1">
    <location>
        <begin position="55"/>
        <end position="128"/>
    </location>
</feature>
<keyword evidence="3" id="KW-1185">Reference proteome</keyword>
<dbReference type="KEGG" id="samy:DB32_002150"/>
<proteinExistence type="predicted"/>
<dbReference type="EMBL" id="CP011125">
    <property type="protein sequence ID" value="AKF05001.1"/>
    <property type="molecule type" value="Genomic_DNA"/>
</dbReference>
<reference evidence="2 3" key="1">
    <citation type="submission" date="2015-03" db="EMBL/GenBank/DDBJ databases">
        <title>Genome assembly of Sandaracinus amylolyticus DSM 53668.</title>
        <authorList>
            <person name="Sharma G."/>
            <person name="Subramanian S."/>
        </authorList>
    </citation>
    <scope>NUCLEOTIDE SEQUENCE [LARGE SCALE GENOMIC DNA]</scope>
    <source>
        <strain evidence="2 3">DSM 53668</strain>
    </source>
</reference>
<dbReference type="STRING" id="927083.DB32_002150"/>
<organism evidence="2 3">
    <name type="scientific">Sandaracinus amylolyticus</name>
    <dbReference type="NCBI Taxonomy" id="927083"/>
    <lineage>
        <taxon>Bacteria</taxon>
        <taxon>Pseudomonadati</taxon>
        <taxon>Myxococcota</taxon>
        <taxon>Polyangia</taxon>
        <taxon>Polyangiales</taxon>
        <taxon>Sandaracinaceae</taxon>
        <taxon>Sandaracinus</taxon>
    </lineage>
</organism>
<dbReference type="Proteomes" id="UP000034883">
    <property type="component" value="Chromosome"/>
</dbReference>
<accession>A0A0F6YGR6</accession>
<name>A0A0F6YGR6_9BACT</name>